<proteinExistence type="inferred from homology"/>
<comment type="similarity">
    <text evidence="1">Belongs to the LytR/CpsA/Psr (LCP) family.</text>
</comment>
<dbReference type="NCBIfam" id="TIGR00350">
    <property type="entry name" value="lytR_cpsA_psr"/>
    <property type="match status" value="1"/>
</dbReference>
<comment type="caution">
    <text evidence="3">The sequence shown here is derived from an EMBL/GenBank/DDBJ whole genome shotgun (WGS) entry which is preliminary data.</text>
</comment>
<dbReference type="InterPro" id="IPR004474">
    <property type="entry name" value="LytR_CpsA_psr"/>
</dbReference>
<dbReference type="Gene3D" id="3.40.630.190">
    <property type="entry name" value="LCP protein"/>
    <property type="match status" value="1"/>
</dbReference>
<organism evidence="3 4">
    <name type="scientific">candidate division CPR1 bacterium GW2011_GWC1_49_13</name>
    <dbReference type="NCBI Taxonomy" id="1618342"/>
    <lineage>
        <taxon>Bacteria</taxon>
        <taxon>candidate division CPR1</taxon>
    </lineage>
</organism>
<dbReference type="PANTHER" id="PTHR33392:SF6">
    <property type="entry name" value="POLYISOPRENYL-TEICHOIC ACID--PEPTIDOGLYCAN TEICHOIC ACID TRANSFERASE TAGU"/>
    <property type="match status" value="1"/>
</dbReference>
<dbReference type="AlphaFoldDB" id="A0A0G1YI16"/>
<sequence length="373" mass="41203">MQKTYLRRQVNFDQFKTIRRKKRLRTLILSFVLLLVLGGAAYGVYRTGLLQTVSFVARLINPVQLKETDGRVNVLILGLDTRGENWSGLTDTILVGSFSPTEGDPVMISLPRDFWVKMDCPIALGAKKINAAYNCGGGAYSSGKFDQEKAVNFAKAKVEEVLGIQIPYYTVVNFGGFKEIVDTLGGINVCLEEAFTDNAYPIPGRENALPVYTRYEVVKFSAGCQTLSGDRALKFARSRHGTSNGDFDRARRQQQVIVGVKDKILTLDFFLNPKKVADLFSALKNAVRTNVTLGELQRGMDIAASLKEISAPESLVLDTNPDLGLMIHPPTARYGAYVIIPTAGETNYIKIHQKVRALLYAPKIQEAQGDKAE</sequence>
<dbReference type="PANTHER" id="PTHR33392">
    <property type="entry name" value="POLYISOPRENYL-TEICHOIC ACID--PEPTIDOGLYCAN TEICHOIC ACID TRANSFERASE TAGU"/>
    <property type="match status" value="1"/>
</dbReference>
<dbReference type="STRING" id="1618342.UY40_C0004G0038"/>
<dbReference type="Proteomes" id="UP000034119">
    <property type="component" value="Unassembled WGS sequence"/>
</dbReference>
<name>A0A0G1YI16_9BACT</name>
<evidence type="ECO:0000313" key="3">
    <source>
        <dbReference type="EMBL" id="KKW06054.1"/>
    </source>
</evidence>
<accession>A0A0G1YI16</accession>
<feature type="domain" description="Cell envelope-related transcriptional attenuator" evidence="2">
    <location>
        <begin position="90"/>
        <end position="264"/>
    </location>
</feature>
<evidence type="ECO:0000256" key="1">
    <source>
        <dbReference type="ARBA" id="ARBA00006068"/>
    </source>
</evidence>
<dbReference type="InterPro" id="IPR050922">
    <property type="entry name" value="LytR/CpsA/Psr_CW_biosynth"/>
</dbReference>
<gene>
    <name evidence="3" type="ORF">UY40_C0004G0038</name>
</gene>
<evidence type="ECO:0000259" key="2">
    <source>
        <dbReference type="Pfam" id="PF03816"/>
    </source>
</evidence>
<dbReference type="Pfam" id="PF03816">
    <property type="entry name" value="LytR_cpsA_psr"/>
    <property type="match status" value="1"/>
</dbReference>
<dbReference type="EMBL" id="LCPW01000004">
    <property type="protein sequence ID" value="KKW06054.1"/>
    <property type="molecule type" value="Genomic_DNA"/>
</dbReference>
<evidence type="ECO:0000313" key="4">
    <source>
        <dbReference type="Proteomes" id="UP000034119"/>
    </source>
</evidence>
<reference evidence="3 4" key="1">
    <citation type="journal article" date="2015" name="Nature">
        <title>rRNA introns, odd ribosomes, and small enigmatic genomes across a large radiation of phyla.</title>
        <authorList>
            <person name="Brown C.T."/>
            <person name="Hug L.A."/>
            <person name="Thomas B.C."/>
            <person name="Sharon I."/>
            <person name="Castelle C.J."/>
            <person name="Singh A."/>
            <person name="Wilkins M.J."/>
            <person name="Williams K.H."/>
            <person name="Banfield J.F."/>
        </authorList>
    </citation>
    <scope>NUCLEOTIDE SEQUENCE [LARGE SCALE GENOMIC DNA]</scope>
</reference>
<protein>
    <submittedName>
        <fullName evidence="3">Cell envelope-related transcriptional attenuator</fullName>
    </submittedName>
</protein>